<feature type="compositionally biased region" description="Basic and acidic residues" evidence="1">
    <location>
        <begin position="99"/>
        <end position="111"/>
    </location>
</feature>
<reference evidence="2 3" key="1">
    <citation type="submission" date="2024-09" db="EMBL/GenBank/DDBJ databases">
        <title>Rethinking Asexuality: The Enigmatic Case of Functional Sexual Genes in Lepraria (Stereocaulaceae).</title>
        <authorList>
            <person name="Doellman M."/>
            <person name="Sun Y."/>
            <person name="Barcenas-Pena A."/>
            <person name="Lumbsch H.T."/>
            <person name="Grewe F."/>
        </authorList>
    </citation>
    <scope>NUCLEOTIDE SEQUENCE [LARGE SCALE GENOMIC DNA]</scope>
    <source>
        <strain evidence="2 3">Mercado 3170</strain>
    </source>
</reference>
<name>A0ABR4AS47_9LECA</name>
<evidence type="ECO:0000313" key="2">
    <source>
        <dbReference type="EMBL" id="KAL2048386.1"/>
    </source>
</evidence>
<dbReference type="EMBL" id="JBEFKJ010000001">
    <property type="protein sequence ID" value="KAL2048386.1"/>
    <property type="molecule type" value="Genomic_DNA"/>
</dbReference>
<accession>A0ABR4AS47</accession>
<dbReference type="Proteomes" id="UP001590950">
    <property type="component" value="Unassembled WGS sequence"/>
</dbReference>
<evidence type="ECO:0000256" key="1">
    <source>
        <dbReference type="SAM" id="MobiDB-lite"/>
    </source>
</evidence>
<sequence length="155" mass="17354">MPAPAPTPLLIPLSPPTPLPTALRLAIKSHLMHANAVPTILEKMNAECAKEGWEEKVRERVKQLVRRGEVRDKGELVRRIVREGRGVVDDEDEDEEEEGNGKRRMGEEGGEKEEVVVVVDIRVPEKAVREGGKVVRGGLDRVGELEPQGRDWWDT</sequence>
<gene>
    <name evidence="2" type="ORF">N7G274_000297</name>
</gene>
<feature type="region of interest" description="Disordered" evidence="1">
    <location>
        <begin position="83"/>
        <end position="111"/>
    </location>
</feature>
<protein>
    <submittedName>
        <fullName evidence="2">Uncharacterized protein</fullName>
    </submittedName>
</protein>
<organism evidence="2 3">
    <name type="scientific">Stereocaulon virgatum</name>
    <dbReference type="NCBI Taxonomy" id="373712"/>
    <lineage>
        <taxon>Eukaryota</taxon>
        <taxon>Fungi</taxon>
        <taxon>Dikarya</taxon>
        <taxon>Ascomycota</taxon>
        <taxon>Pezizomycotina</taxon>
        <taxon>Lecanoromycetes</taxon>
        <taxon>OSLEUM clade</taxon>
        <taxon>Lecanoromycetidae</taxon>
        <taxon>Lecanorales</taxon>
        <taxon>Lecanorineae</taxon>
        <taxon>Stereocaulaceae</taxon>
        <taxon>Stereocaulon</taxon>
    </lineage>
</organism>
<proteinExistence type="predicted"/>
<comment type="caution">
    <text evidence="2">The sequence shown here is derived from an EMBL/GenBank/DDBJ whole genome shotgun (WGS) entry which is preliminary data.</text>
</comment>
<keyword evidence="3" id="KW-1185">Reference proteome</keyword>
<evidence type="ECO:0000313" key="3">
    <source>
        <dbReference type="Proteomes" id="UP001590950"/>
    </source>
</evidence>
<feature type="compositionally biased region" description="Acidic residues" evidence="1">
    <location>
        <begin position="89"/>
        <end position="98"/>
    </location>
</feature>